<evidence type="ECO:0000313" key="3">
    <source>
        <dbReference type="EMBL" id="KAG2631617.1"/>
    </source>
</evidence>
<dbReference type="Pfam" id="PF23622">
    <property type="entry name" value="LRR_At1g61320_AtMIF1"/>
    <property type="match status" value="1"/>
</dbReference>
<evidence type="ECO:0000256" key="1">
    <source>
        <dbReference type="SAM" id="MobiDB-lite"/>
    </source>
</evidence>
<organism evidence="3 4">
    <name type="scientific">Panicum virgatum</name>
    <name type="common">Blackwell switchgrass</name>
    <dbReference type="NCBI Taxonomy" id="38727"/>
    <lineage>
        <taxon>Eukaryota</taxon>
        <taxon>Viridiplantae</taxon>
        <taxon>Streptophyta</taxon>
        <taxon>Embryophyta</taxon>
        <taxon>Tracheophyta</taxon>
        <taxon>Spermatophyta</taxon>
        <taxon>Magnoliopsida</taxon>
        <taxon>Liliopsida</taxon>
        <taxon>Poales</taxon>
        <taxon>Poaceae</taxon>
        <taxon>PACMAD clade</taxon>
        <taxon>Panicoideae</taxon>
        <taxon>Panicodae</taxon>
        <taxon>Paniceae</taxon>
        <taxon>Panicinae</taxon>
        <taxon>Panicum</taxon>
        <taxon>Panicum sect. Hiantes</taxon>
    </lineage>
</organism>
<dbReference type="OrthoDB" id="680793at2759"/>
<dbReference type="CDD" id="cd22160">
    <property type="entry name" value="F-box_AtFBL13-like"/>
    <property type="match status" value="1"/>
</dbReference>
<dbReference type="Proteomes" id="UP000823388">
    <property type="component" value="Chromosome 2N"/>
</dbReference>
<dbReference type="InterPro" id="IPR032675">
    <property type="entry name" value="LRR_dom_sf"/>
</dbReference>
<dbReference type="InterPro" id="IPR036047">
    <property type="entry name" value="F-box-like_dom_sf"/>
</dbReference>
<feature type="region of interest" description="Disordered" evidence="1">
    <location>
        <begin position="1"/>
        <end position="22"/>
    </location>
</feature>
<reference evidence="3" key="1">
    <citation type="submission" date="2020-05" db="EMBL/GenBank/DDBJ databases">
        <title>WGS assembly of Panicum virgatum.</title>
        <authorList>
            <person name="Lovell J.T."/>
            <person name="Jenkins J."/>
            <person name="Shu S."/>
            <person name="Juenger T.E."/>
            <person name="Schmutz J."/>
        </authorList>
    </citation>
    <scope>NUCLEOTIDE SEQUENCE</scope>
    <source>
        <strain evidence="3">AP13</strain>
    </source>
</reference>
<dbReference type="SUPFAM" id="SSF52047">
    <property type="entry name" value="RNI-like"/>
    <property type="match status" value="1"/>
</dbReference>
<feature type="compositionally biased region" description="Basic and acidic residues" evidence="1">
    <location>
        <begin position="11"/>
        <end position="22"/>
    </location>
</feature>
<gene>
    <name evidence="3" type="ORF">PVAP13_2NG036800</name>
</gene>
<dbReference type="AlphaFoldDB" id="A0A8T0VB88"/>
<dbReference type="InterPro" id="IPR053781">
    <property type="entry name" value="F-box_AtFBL13-like"/>
</dbReference>
<accession>A0A8T0VB88</accession>
<keyword evidence="4" id="KW-1185">Reference proteome</keyword>
<dbReference type="InterPro" id="IPR055357">
    <property type="entry name" value="LRR_At1g61320_AtMIF1"/>
</dbReference>
<dbReference type="PANTHER" id="PTHR34145:SF28">
    <property type="entry name" value="F-BOX DOMAIN-CONTAINING PROTEIN"/>
    <property type="match status" value="1"/>
</dbReference>
<name>A0A8T0VB88_PANVG</name>
<dbReference type="Pfam" id="PF00646">
    <property type="entry name" value="F-box"/>
    <property type="match status" value="1"/>
</dbReference>
<dbReference type="SUPFAM" id="SSF81383">
    <property type="entry name" value="F-box domain"/>
    <property type="match status" value="1"/>
</dbReference>
<dbReference type="EMBL" id="CM029040">
    <property type="protein sequence ID" value="KAG2631617.1"/>
    <property type="molecule type" value="Genomic_DNA"/>
</dbReference>
<comment type="caution">
    <text evidence="3">The sequence shown here is derived from an EMBL/GenBank/DDBJ whole genome shotgun (WGS) entry which is preliminary data.</text>
</comment>
<protein>
    <recommendedName>
        <fullName evidence="2">F-box domain-containing protein</fullName>
    </recommendedName>
</protein>
<sequence>MSSSSPPGHPSHPESADDCIPLEKRTWRNVKKHAQNSDRISTLPDDILIKILSLMTVREAARTDVLSPRWRHLWENIDHLILDMDTFGMQVPANSDYHGNPDFLNSEATKFVNKVIGVLRHHKCNRIKKFEVKFPLSSVHASELDRWVAFAATSGSEMVNFILSNYNGMVRLDTQHAKRYLFPLEHYVDLGGCQLRYIFLSTCSFKTVPANLIGFPYLVSLRLDFVKVVDEVLQSIISSCRALRQLYLGRCHKLINLRTSHAELLALGVHNCRRLLSISIHAEKLKHFSYMGNKVVNIEYECAPVLCELNALFLHGGEFPLECIGVCPELKTLRLQFPSRLQVSRILHLSGRFTSLKEIMLCILTSWKKSIRFVPYLLKAARLVERLELEVHGSLRPPKMLKIRWPKNFTPTRLHTIRIGGFSGESEMVQLVFFLLSWSPMLKTLTIDTHPRNYVGYNKWKREESEDDARSNYARDNYVGYSKWKREESEDDARSNYARDVVSTHLAPNVPCTVKLTIM</sequence>
<evidence type="ECO:0000259" key="2">
    <source>
        <dbReference type="PROSITE" id="PS50181"/>
    </source>
</evidence>
<proteinExistence type="predicted"/>
<dbReference type="InterPro" id="IPR001810">
    <property type="entry name" value="F-box_dom"/>
</dbReference>
<dbReference type="PROSITE" id="PS50181">
    <property type="entry name" value="FBOX"/>
    <property type="match status" value="1"/>
</dbReference>
<feature type="domain" description="F-box" evidence="2">
    <location>
        <begin position="37"/>
        <end position="84"/>
    </location>
</feature>
<dbReference type="PANTHER" id="PTHR34145">
    <property type="entry name" value="OS02G0105600 PROTEIN"/>
    <property type="match status" value="1"/>
</dbReference>
<evidence type="ECO:0000313" key="4">
    <source>
        <dbReference type="Proteomes" id="UP000823388"/>
    </source>
</evidence>
<dbReference type="Gene3D" id="1.20.1280.50">
    <property type="match status" value="1"/>
</dbReference>
<dbReference type="Gene3D" id="3.80.10.10">
    <property type="entry name" value="Ribonuclease Inhibitor"/>
    <property type="match status" value="1"/>
</dbReference>
<dbReference type="InterPro" id="IPR053772">
    <property type="entry name" value="At1g61320/At1g61330-like"/>
</dbReference>